<dbReference type="PANTHER" id="PTHR31642">
    <property type="entry name" value="TRICHOTHECENE 3-O-ACETYLTRANSFERASE"/>
    <property type="match status" value="1"/>
</dbReference>
<keyword evidence="3" id="KW-0012">Acyltransferase</keyword>
<dbReference type="InterPro" id="IPR050317">
    <property type="entry name" value="Plant_Fungal_Acyltransferase"/>
</dbReference>
<evidence type="ECO:0000256" key="1">
    <source>
        <dbReference type="ARBA" id="ARBA00009861"/>
    </source>
</evidence>
<dbReference type="EMBL" id="JAMQYH010000002">
    <property type="protein sequence ID" value="KAJ1697329.1"/>
    <property type="molecule type" value="Genomic_DNA"/>
</dbReference>
<dbReference type="Gene3D" id="3.30.559.10">
    <property type="entry name" value="Chloramphenicol acetyltransferase-like domain"/>
    <property type="match status" value="2"/>
</dbReference>
<name>A0A9Q0CNM4_9POAL</name>
<dbReference type="InterPro" id="IPR023213">
    <property type="entry name" value="CAT-like_dom_sf"/>
</dbReference>
<accession>A0A9Q0CNM4</accession>
<evidence type="ECO:0000313" key="5">
    <source>
        <dbReference type="Proteomes" id="UP001151287"/>
    </source>
</evidence>
<evidence type="ECO:0000256" key="2">
    <source>
        <dbReference type="ARBA" id="ARBA00022679"/>
    </source>
</evidence>
<dbReference type="Proteomes" id="UP001151287">
    <property type="component" value="Unassembled WGS sequence"/>
</dbReference>
<protein>
    <submittedName>
        <fullName evidence="4">Uncharacterized protein</fullName>
    </submittedName>
</protein>
<keyword evidence="2" id="KW-0808">Transferase</keyword>
<proteinExistence type="inferred from homology"/>
<evidence type="ECO:0000256" key="3">
    <source>
        <dbReference type="ARBA" id="ARBA00023315"/>
    </source>
</evidence>
<dbReference type="PANTHER" id="PTHR31642:SF138">
    <property type="entry name" value="PUTRESCINE HYDROXYCINNAMOYLTRANSFERASE 1"/>
    <property type="match status" value="1"/>
</dbReference>
<comment type="caution">
    <text evidence="4">The sequence shown here is derived from an EMBL/GenBank/DDBJ whole genome shotgun (WGS) entry which is preliminary data.</text>
</comment>
<dbReference type="AlphaFoldDB" id="A0A9Q0CNM4"/>
<organism evidence="4 5">
    <name type="scientific">Rhynchospora breviuscula</name>
    <dbReference type="NCBI Taxonomy" id="2022672"/>
    <lineage>
        <taxon>Eukaryota</taxon>
        <taxon>Viridiplantae</taxon>
        <taxon>Streptophyta</taxon>
        <taxon>Embryophyta</taxon>
        <taxon>Tracheophyta</taxon>
        <taxon>Spermatophyta</taxon>
        <taxon>Magnoliopsida</taxon>
        <taxon>Liliopsida</taxon>
        <taxon>Poales</taxon>
        <taxon>Cyperaceae</taxon>
        <taxon>Cyperoideae</taxon>
        <taxon>Rhynchosporeae</taxon>
        <taxon>Rhynchospora</taxon>
    </lineage>
</organism>
<dbReference type="GO" id="GO:0016747">
    <property type="term" value="F:acyltransferase activity, transferring groups other than amino-acyl groups"/>
    <property type="evidence" value="ECO:0007669"/>
    <property type="project" value="TreeGrafter"/>
</dbReference>
<evidence type="ECO:0000313" key="4">
    <source>
        <dbReference type="EMBL" id="KAJ1697329.1"/>
    </source>
</evidence>
<dbReference type="Pfam" id="PF02458">
    <property type="entry name" value="Transferase"/>
    <property type="match status" value="1"/>
</dbReference>
<dbReference type="OrthoDB" id="609504at2759"/>
<keyword evidence="5" id="KW-1185">Reference proteome</keyword>
<sequence length="426" mass="47557">MEIVEIVERSLVAPSEETPKERQWLSNFDITISPTIYTSLIYLYKFNGDPDFFSVPTIKAALAKALVLFYPLAGRLAADKDGRLEIDCTGEGALFVVARSKLTLGDLKDYQPSIENRKLFVPDLKSETSPLLMLQITFLESRDVVLGASFNHCIVDAHGDFHFMQTLSSIARGNAFSVPPPLLDRALLRARAPPIVSLNHPEHLHVEYLKSVGYTGLYPPFICTILKLSKDQINHLKSISCRRGSSDTISTFQAVSSHIWKCLCLARNLAPDKESHLLFPVQVRSRISPQLPKYYFGNSCACGLVSAKVSEVVEFIPQRIREAVGQIDDAYVRDSIDYLEVADKESLSRRFGMTKYDLSISSWLSMPCYDADFGYGEPVFMTVTDTGIGGIAFLIKNPGKDQGISVLVGLEIETLKQFKAIFYDFN</sequence>
<gene>
    <name evidence="4" type="ORF">LUZ63_005841</name>
</gene>
<comment type="similarity">
    <text evidence="1">Belongs to the plant acyltransferase family.</text>
</comment>
<reference evidence="4" key="1">
    <citation type="journal article" date="2022" name="Cell">
        <title>Repeat-based holocentromeres influence genome architecture and karyotype evolution.</title>
        <authorList>
            <person name="Hofstatter P.G."/>
            <person name="Thangavel G."/>
            <person name="Lux T."/>
            <person name="Neumann P."/>
            <person name="Vondrak T."/>
            <person name="Novak P."/>
            <person name="Zhang M."/>
            <person name="Costa L."/>
            <person name="Castellani M."/>
            <person name="Scott A."/>
            <person name="Toegelov H."/>
            <person name="Fuchs J."/>
            <person name="Mata-Sucre Y."/>
            <person name="Dias Y."/>
            <person name="Vanzela A.L.L."/>
            <person name="Huettel B."/>
            <person name="Almeida C.C.S."/>
            <person name="Simkova H."/>
            <person name="Souza G."/>
            <person name="Pedrosa-Harand A."/>
            <person name="Macas J."/>
            <person name="Mayer K.F.X."/>
            <person name="Houben A."/>
            <person name="Marques A."/>
        </authorList>
    </citation>
    <scope>NUCLEOTIDE SEQUENCE</scope>
    <source>
        <strain evidence="4">RhyBre1mFocal</strain>
    </source>
</reference>